<feature type="domain" description="SseB protein N-terminal" evidence="2">
    <location>
        <begin position="76"/>
        <end position="190"/>
    </location>
</feature>
<dbReference type="Pfam" id="PF07179">
    <property type="entry name" value="SseB"/>
    <property type="match status" value="1"/>
</dbReference>
<gene>
    <name evidence="4" type="ORF">Q5H93_16650</name>
</gene>
<feature type="domain" description="SseB protein C-terminal" evidence="3">
    <location>
        <begin position="207"/>
        <end position="312"/>
    </location>
</feature>
<sequence length="313" mass="33738">MGLLDFLKNKPADASTPSATPNPAAPTTPADAAASGPRYQGSKYTAPAEPIAPAQPAYASEPQIPQFPFEPQNVLEQLLLLAVTEEQARPPFYQALLQEEILMILAPKEGLEPGEVTITEGQEIQLQILNDGKLPIFTSPARLTDGGQDVPVSYVRVPGHAFFSMTQGQDCVLNPFSPAGKPLPKEEIAALLAGQLTGPMPPQPGGEAQVMLSQPADYPTALAESIKAWCAAQDHIQEAYLAQMVMSHEPEVPRLLLAFTTTSADPAFMQELGPVLQGNTAQFQFVDLMVLDKNSEEGVNPYFRTIEPFYTRG</sequence>
<protein>
    <submittedName>
        <fullName evidence="4">Enhanced serine sensitivity protein SseB C-terminal domain-containing protein</fullName>
    </submittedName>
</protein>
<dbReference type="EMBL" id="JAUQSY010000011">
    <property type="protein sequence ID" value="MDO7876376.1"/>
    <property type="molecule type" value="Genomic_DNA"/>
</dbReference>
<evidence type="ECO:0000259" key="2">
    <source>
        <dbReference type="Pfam" id="PF07179"/>
    </source>
</evidence>
<dbReference type="InterPro" id="IPR009839">
    <property type="entry name" value="SseB_N"/>
</dbReference>
<name>A0ABT9BDN2_9BACT</name>
<evidence type="ECO:0000313" key="5">
    <source>
        <dbReference type="Proteomes" id="UP001176429"/>
    </source>
</evidence>
<evidence type="ECO:0000313" key="4">
    <source>
        <dbReference type="EMBL" id="MDO7876376.1"/>
    </source>
</evidence>
<evidence type="ECO:0000259" key="3">
    <source>
        <dbReference type="Pfam" id="PF14581"/>
    </source>
</evidence>
<dbReference type="Pfam" id="PF14581">
    <property type="entry name" value="SseB_C"/>
    <property type="match status" value="1"/>
</dbReference>
<dbReference type="Proteomes" id="UP001176429">
    <property type="component" value="Unassembled WGS sequence"/>
</dbReference>
<organism evidence="4 5">
    <name type="scientific">Hymenobacter aranciens</name>
    <dbReference type="NCBI Taxonomy" id="3063996"/>
    <lineage>
        <taxon>Bacteria</taxon>
        <taxon>Pseudomonadati</taxon>
        <taxon>Bacteroidota</taxon>
        <taxon>Cytophagia</taxon>
        <taxon>Cytophagales</taxon>
        <taxon>Hymenobacteraceae</taxon>
        <taxon>Hymenobacter</taxon>
    </lineage>
</organism>
<evidence type="ECO:0000256" key="1">
    <source>
        <dbReference type="SAM" id="MobiDB-lite"/>
    </source>
</evidence>
<keyword evidence="5" id="KW-1185">Reference proteome</keyword>
<feature type="compositionally biased region" description="Low complexity" evidence="1">
    <location>
        <begin position="12"/>
        <end position="35"/>
    </location>
</feature>
<comment type="caution">
    <text evidence="4">The sequence shown here is derived from an EMBL/GenBank/DDBJ whole genome shotgun (WGS) entry which is preliminary data.</text>
</comment>
<feature type="region of interest" description="Disordered" evidence="1">
    <location>
        <begin position="1"/>
        <end position="46"/>
    </location>
</feature>
<dbReference type="RefSeq" id="WP_305007738.1">
    <property type="nucleotide sequence ID" value="NZ_JAUQSY010000011.1"/>
</dbReference>
<reference evidence="4" key="1">
    <citation type="submission" date="2023-07" db="EMBL/GenBank/DDBJ databases">
        <authorList>
            <person name="Kim M.K."/>
        </authorList>
    </citation>
    <scope>NUCLEOTIDE SEQUENCE</scope>
    <source>
        <strain evidence="4">ASUV-10-1</strain>
    </source>
</reference>
<proteinExistence type="predicted"/>
<accession>A0ABT9BDN2</accession>
<dbReference type="InterPro" id="IPR027945">
    <property type="entry name" value="SseB_C"/>
</dbReference>